<dbReference type="EMBL" id="JAFEUZ010000007">
    <property type="protein sequence ID" value="KAG5486164.1"/>
    <property type="molecule type" value="Genomic_DNA"/>
</dbReference>
<name>A0A836H5C6_9TRYP</name>
<comment type="pathway">
    <text evidence="2 13">Amino-acid biosynthesis; L-methionine biosynthesis via de novo pathway; L-homoserine from L-aspartate: step 3/3.</text>
</comment>
<dbReference type="PIRSF" id="PIRSF036497">
    <property type="entry name" value="HDH_short"/>
    <property type="match status" value="1"/>
</dbReference>
<dbReference type="InterPro" id="IPR005106">
    <property type="entry name" value="Asp/hSer_DH_NAD-bd"/>
</dbReference>
<keyword evidence="10 12" id="KW-0521">NADP</keyword>
<proteinExistence type="inferred from homology"/>
<evidence type="ECO:0000313" key="18">
    <source>
        <dbReference type="EMBL" id="KAG5486164.1"/>
    </source>
</evidence>
<comment type="similarity">
    <text evidence="3 10 14">Belongs to the homoserine dehydrogenase family.</text>
</comment>
<dbReference type="Gene3D" id="3.40.50.720">
    <property type="entry name" value="NAD(P)-binding Rossmann-like Domain"/>
    <property type="match status" value="1"/>
</dbReference>
<accession>A0A836H5C6</accession>
<evidence type="ECO:0000256" key="14">
    <source>
        <dbReference type="RuleBase" id="RU004171"/>
    </source>
</evidence>
<dbReference type="GO" id="GO:0009086">
    <property type="term" value="P:methionine biosynthetic process"/>
    <property type="evidence" value="ECO:0007669"/>
    <property type="project" value="UniProtKB-KW"/>
</dbReference>
<dbReference type="InterPro" id="IPR019811">
    <property type="entry name" value="HDH_CS"/>
</dbReference>
<organism evidence="18 19">
    <name type="scientific">Leishmania martiniquensis</name>
    <dbReference type="NCBI Taxonomy" id="1580590"/>
    <lineage>
        <taxon>Eukaryota</taxon>
        <taxon>Discoba</taxon>
        <taxon>Euglenozoa</taxon>
        <taxon>Kinetoplastea</taxon>
        <taxon>Metakinetoplastina</taxon>
        <taxon>Trypanosomatida</taxon>
        <taxon>Trypanosomatidae</taxon>
        <taxon>Leishmaniinae</taxon>
        <taxon>Leishmania</taxon>
    </lineage>
</organism>
<protein>
    <recommendedName>
        <fullName evidence="5 10">Homoserine dehydrogenase</fullName>
        <shortName evidence="10">HDH</shortName>
        <ecNumber evidence="4 10">1.1.1.3</ecNumber>
    </recommendedName>
</protein>
<evidence type="ECO:0000256" key="7">
    <source>
        <dbReference type="ARBA" id="ARBA00022697"/>
    </source>
</evidence>
<dbReference type="Proteomes" id="UP000673552">
    <property type="component" value="Chromosome 7"/>
</dbReference>
<comment type="pathway">
    <text evidence="1 13">Amino-acid biosynthesis; L-threonine biosynthesis; L-threonine from L-aspartate: step 3/5.</text>
</comment>
<evidence type="ECO:0000256" key="5">
    <source>
        <dbReference type="ARBA" id="ARBA00013376"/>
    </source>
</evidence>
<feature type="compositionally biased region" description="Low complexity" evidence="15">
    <location>
        <begin position="277"/>
        <end position="289"/>
    </location>
</feature>
<dbReference type="UniPathway" id="UPA00050">
    <property type="reaction ID" value="UER00063"/>
</dbReference>
<feature type="binding site" evidence="12">
    <location>
        <begin position="10"/>
        <end position="15"/>
    </location>
    <ligand>
        <name>NADP(+)</name>
        <dbReference type="ChEBI" id="CHEBI:58349"/>
    </ligand>
</feature>
<dbReference type="PROSITE" id="PS01042">
    <property type="entry name" value="HOMOSER_DHGENASE"/>
    <property type="match status" value="1"/>
</dbReference>
<dbReference type="KEGG" id="lmat:92517171"/>
<dbReference type="InterPro" id="IPR001342">
    <property type="entry name" value="HDH_cat"/>
</dbReference>
<dbReference type="AlphaFoldDB" id="A0A836H5C6"/>
<dbReference type="GO" id="GO:0050661">
    <property type="term" value="F:NADP binding"/>
    <property type="evidence" value="ECO:0007669"/>
    <property type="project" value="InterPro"/>
</dbReference>
<dbReference type="Pfam" id="PF00742">
    <property type="entry name" value="Homoserine_dh"/>
    <property type="match status" value="1"/>
</dbReference>
<dbReference type="UniPathway" id="UPA00051">
    <property type="reaction ID" value="UER00465"/>
</dbReference>
<dbReference type="PANTHER" id="PTHR43331">
    <property type="entry name" value="HOMOSERINE DEHYDROGENASE"/>
    <property type="match status" value="1"/>
</dbReference>
<sequence length="368" mass="40047">MTVIRAALLGFGTVGRGVYSIVQQRREELKQRLGGAELVIVKVLVRDLHKSKRLLPDGCTNDAELLTNNIDDVFQADVQVVFEALVGEEPAFTYLRRAIVEHGCTVVTSNKVMFARYGAALQELAASHTPTPPLFPATRVYVGFEATVAAGVPIIKTLQNMCHVQRVRKIEGIVNGTSNLILTELREHPEKTFEEVLKKAQELGYAEADPTNDISGQDAFMKLLVMASIAFGHQPSRSIIPVTGIDTLTPEMLQDARAKGLRYRHVVSAAMETVAPTSSLSSPSLSALTEGVQPPTQSPREQLTCFVKPMLLGPEHPLYHMDGTTSAVSVWTDLLGVVTISGPGAGMYPTASAMMEDYAVWMAAFRRS</sequence>
<feature type="binding site" evidence="12">
    <location>
        <position position="111"/>
    </location>
    <ligand>
        <name>NADPH</name>
        <dbReference type="ChEBI" id="CHEBI:57783"/>
    </ligand>
</feature>
<evidence type="ECO:0000256" key="11">
    <source>
        <dbReference type="PIRSR" id="PIRSR036497-1"/>
    </source>
</evidence>
<keyword evidence="9 10" id="KW-0486">Methionine biosynthesis</keyword>
<feature type="binding site" evidence="12">
    <location>
        <position position="207"/>
    </location>
    <ligand>
        <name>L-homoserine</name>
        <dbReference type="ChEBI" id="CHEBI:57476"/>
    </ligand>
</feature>
<dbReference type="NCBIfam" id="NF004976">
    <property type="entry name" value="PRK06349.1"/>
    <property type="match status" value="1"/>
</dbReference>
<dbReference type="SUPFAM" id="SSF55347">
    <property type="entry name" value="Glyceraldehyde-3-phosphate dehydrogenase-like, C-terminal domain"/>
    <property type="match status" value="1"/>
</dbReference>
<dbReference type="InterPro" id="IPR022697">
    <property type="entry name" value="HDH_short"/>
</dbReference>
<evidence type="ECO:0000256" key="6">
    <source>
        <dbReference type="ARBA" id="ARBA00022605"/>
    </source>
</evidence>
<keyword evidence="19" id="KW-1185">Reference proteome</keyword>
<dbReference type="PANTHER" id="PTHR43331:SF1">
    <property type="entry name" value="HOMOSERINE DEHYDROGENASE"/>
    <property type="match status" value="1"/>
</dbReference>
<dbReference type="GO" id="GO:0009088">
    <property type="term" value="P:threonine biosynthetic process"/>
    <property type="evidence" value="ECO:0007669"/>
    <property type="project" value="UniProtKB-UniPathway"/>
</dbReference>
<gene>
    <name evidence="18" type="ORF">LSCM1_07282</name>
</gene>
<evidence type="ECO:0000259" key="16">
    <source>
        <dbReference type="Pfam" id="PF00742"/>
    </source>
</evidence>
<dbReference type="GeneID" id="92517171"/>
<evidence type="ECO:0000256" key="13">
    <source>
        <dbReference type="RuleBase" id="RU000579"/>
    </source>
</evidence>
<evidence type="ECO:0000256" key="3">
    <source>
        <dbReference type="ARBA" id="ARBA00006753"/>
    </source>
</evidence>
<keyword evidence="8 10" id="KW-0560">Oxidoreductase</keyword>
<dbReference type="EC" id="1.1.1.3" evidence="4 10"/>
<evidence type="ECO:0000256" key="10">
    <source>
        <dbReference type="PIRNR" id="PIRNR036497"/>
    </source>
</evidence>
<evidence type="ECO:0000256" key="1">
    <source>
        <dbReference type="ARBA" id="ARBA00005056"/>
    </source>
</evidence>
<dbReference type="RefSeq" id="XP_067181016.1">
    <property type="nucleotide sequence ID" value="XM_067324659.1"/>
</dbReference>
<dbReference type="Gene3D" id="3.30.360.10">
    <property type="entry name" value="Dihydrodipicolinate Reductase, domain 2"/>
    <property type="match status" value="1"/>
</dbReference>
<dbReference type="Pfam" id="PF03447">
    <property type="entry name" value="NAD_binding_3"/>
    <property type="match status" value="1"/>
</dbReference>
<comment type="catalytic activity">
    <reaction evidence="10 13">
        <text>L-homoserine + NADP(+) = L-aspartate 4-semialdehyde + NADPH + H(+)</text>
        <dbReference type="Rhea" id="RHEA:15761"/>
        <dbReference type="ChEBI" id="CHEBI:15378"/>
        <dbReference type="ChEBI" id="CHEBI:57476"/>
        <dbReference type="ChEBI" id="CHEBI:57783"/>
        <dbReference type="ChEBI" id="CHEBI:58349"/>
        <dbReference type="ChEBI" id="CHEBI:537519"/>
        <dbReference type="EC" id="1.1.1.3"/>
    </reaction>
</comment>
<comment type="caution">
    <text evidence="18">The sequence shown here is derived from an EMBL/GenBank/DDBJ whole genome shotgun (WGS) entry which is preliminary data.</text>
</comment>
<dbReference type="OrthoDB" id="67851at2759"/>
<evidence type="ECO:0000256" key="2">
    <source>
        <dbReference type="ARBA" id="ARBA00005062"/>
    </source>
</evidence>
<evidence type="ECO:0000256" key="8">
    <source>
        <dbReference type="ARBA" id="ARBA00023002"/>
    </source>
</evidence>
<keyword evidence="6 10" id="KW-0028">Amino-acid biosynthesis</keyword>
<evidence type="ECO:0000256" key="4">
    <source>
        <dbReference type="ARBA" id="ARBA00013213"/>
    </source>
</evidence>
<feature type="region of interest" description="Disordered" evidence="15">
    <location>
        <begin position="277"/>
        <end position="299"/>
    </location>
</feature>
<dbReference type="FunFam" id="3.30.360.10:FF:000005">
    <property type="entry name" value="Homoserine dehydrogenase"/>
    <property type="match status" value="1"/>
</dbReference>
<feature type="active site" description="Proton donor" evidence="11">
    <location>
        <position position="222"/>
    </location>
</feature>
<feature type="domain" description="Homoserine dehydrogenase catalytic" evidence="16">
    <location>
        <begin position="153"/>
        <end position="357"/>
    </location>
</feature>
<evidence type="ECO:0000256" key="15">
    <source>
        <dbReference type="SAM" id="MobiDB-lite"/>
    </source>
</evidence>
<evidence type="ECO:0000313" key="19">
    <source>
        <dbReference type="Proteomes" id="UP000673552"/>
    </source>
</evidence>
<reference evidence="18 19" key="1">
    <citation type="submission" date="2021-03" db="EMBL/GenBank/DDBJ databases">
        <title>Leishmania (Mundinia) martiniquensis Genome sequencing and assembly.</title>
        <authorList>
            <person name="Almutairi H."/>
            <person name="Gatherer D."/>
        </authorList>
    </citation>
    <scope>NUCLEOTIDE SEQUENCE [LARGE SCALE GENOMIC DNA]</scope>
    <source>
        <strain evidence="18">LSCM1</strain>
    </source>
</reference>
<feature type="domain" description="Aspartate/homoserine dehydrogenase NAD-binding" evidence="17">
    <location>
        <begin position="10"/>
        <end position="128"/>
    </location>
</feature>
<evidence type="ECO:0000256" key="12">
    <source>
        <dbReference type="PIRSR" id="PIRSR036497-2"/>
    </source>
</evidence>
<dbReference type="InterPro" id="IPR036291">
    <property type="entry name" value="NAD(P)-bd_dom_sf"/>
</dbReference>
<keyword evidence="7 10" id="KW-0791">Threonine biosynthesis</keyword>
<dbReference type="SUPFAM" id="SSF51735">
    <property type="entry name" value="NAD(P)-binding Rossmann-fold domains"/>
    <property type="match status" value="1"/>
</dbReference>
<evidence type="ECO:0000256" key="9">
    <source>
        <dbReference type="ARBA" id="ARBA00023167"/>
    </source>
</evidence>
<dbReference type="GO" id="GO:0004412">
    <property type="term" value="F:homoserine dehydrogenase activity"/>
    <property type="evidence" value="ECO:0007669"/>
    <property type="project" value="UniProtKB-EC"/>
</dbReference>
<evidence type="ECO:0000259" key="17">
    <source>
        <dbReference type="Pfam" id="PF03447"/>
    </source>
</evidence>